<evidence type="ECO:0000259" key="3">
    <source>
        <dbReference type="PROSITE" id="PS51186"/>
    </source>
</evidence>
<dbReference type="InterPro" id="IPR016181">
    <property type="entry name" value="Acyl_CoA_acyltransferase"/>
</dbReference>
<organism evidence="4 5">
    <name type="scientific">Thermostaphylospora chromogena</name>
    <dbReference type="NCBI Taxonomy" id="35622"/>
    <lineage>
        <taxon>Bacteria</taxon>
        <taxon>Bacillati</taxon>
        <taxon>Actinomycetota</taxon>
        <taxon>Actinomycetes</taxon>
        <taxon>Streptosporangiales</taxon>
        <taxon>Thermomonosporaceae</taxon>
        <taxon>Thermostaphylospora</taxon>
    </lineage>
</organism>
<dbReference type="OrthoDB" id="3700890at2"/>
<accession>A0A1H1BX03</accession>
<dbReference type="GO" id="GO:0016747">
    <property type="term" value="F:acyltransferase activity, transferring groups other than amino-acyl groups"/>
    <property type="evidence" value="ECO:0007669"/>
    <property type="project" value="InterPro"/>
</dbReference>
<evidence type="ECO:0000313" key="5">
    <source>
        <dbReference type="Proteomes" id="UP000217103"/>
    </source>
</evidence>
<dbReference type="PANTHER" id="PTHR43420">
    <property type="entry name" value="ACETYLTRANSFERASE"/>
    <property type="match status" value="1"/>
</dbReference>
<dbReference type="PANTHER" id="PTHR43420:SF12">
    <property type="entry name" value="N-ACETYLTRANSFERASE DOMAIN-CONTAINING PROTEIN"/>
    <property type="match status" value="1"/>
</dbReference>
<dbReference type="Proteomes" id="UP000217103">
    <property type="component" value="Unassembled WGS sequence"/>
</dbReference>
<proteinExistence type="predicted"/>
<keyword evidence="1 4" id="KW-0808">Transferase</keyword>
<dbReference type="InterPro" id="IPR000182">
    <property type="entry name" value="GNAT_dom"/>
</dbReference>
<dbReference type="PROSITE" id="PS51186">
    <property type="entry name" value="GNAT"/>
    <property type="match status" value="1"/>
</dbReference>
<dbReference type="AlphaFoldDB" id="A0A1H1BX03"/>
<protein>
    <submittedName>
        <fullName evidence="4">Acetyltransferase (GNAT) family protein</fullName>
    </submittedName>
</protein>
<evidence type="ECO:0000313" key="4">
    <source>
        <dbReference type="EMBL" id="SDQ56472.1"/>
    </source>
</evidence>
<evidence type="ECO:0000256" key="1">
    <source>
        <dbReference type="ARBA" id="ARBA00022679"/>
    </source>
</evidence>
<keyword evidence="2" id="KW-0012">Acyltransferase</keyword>
<name>A0A1H1BX03_9ACTN</name>
<dbReference type="CDD" id="cd04301">
    <property type="entry name" value="NAT_SF"/>
    <property type="match status" value="1"/>
</dbReference>
<dbReference type="SUPFAM" id="SSF55729">
    <property type="entry name" value="Acyl-CoA N-acyltransferases (Nat)"/>
    <property type="match status" value="1"/>
</dbReference>
<reference evidence="4 5" key="1">
    <citation type="submission" date="2016-10" db="EMBL/GenBank/DDBJ databases">
        <authorList>
            <person name="de Groot N.N."/>
        </authorList>
    </citation>
    <scope>NUCLEOTIDE SEQUENCE [LARGE SCALE GENOMIC DNA]</scope>
    <source>
        <strain evidence="4 5">DSM 43794</strain>
    </source>
</reference>
<dbReference type="Pfam" id="PF00583">
    <property type="entry name" value="Acetyltransf_1"/>
    <property type="match status" value="1"/>
</dbReference>
<feature type="domain" description="N-acetyltransferase" evidence="3">
    <location>
        <begin position="91"/>
        <end position="239"/>
    </location>
</feature>
<dbReference type="InterPro" id="IPR050680">
    <property type="entry name" value="YpeA/RimI_acetyltransf"/>
</dbReference>
<evidence type="ECO:0000256" key="2">
    <source>
        <dbReference type="ARBA" id="ARBA00023315"/>
    </source>
</evidence>
<keyword evidence="5" id="KW-1185">Reference proteome</keyword>
<dbReference type="Gene3D" id="3.40.630.30">
    <property type="match status" value="1"/>
</dbReference>
<sequence>MWAAQGGKPGVRAWALGDAIAVACPDLMRGDRLTIHGDAGSAAVLVRHALAECGPTYRLAGDEPLVRAVVERVPELEFAAAFYWMDTDRPAPVADAAKGAGTHALPEAEAHAYWLAESDAPEISALLEVASPSAYAVPGLPGVRRWAGVRRDGELVAVAADAWSAPTVGFIAGVATAPAHRGKGYGEAVCRLVTDSLLAAHGRVALMVDADNPPALRLYKRLGMVRRGIAAARVREQHD</sequence>
<dbReference type="EMBL" id="FNKK01000002">
    <property type="protein sequence ID" value="SDQ56472.1"/>
    <property type="molecule type" value="Genomic_DNA"/>
</dbReference>
<gene>
    <name evidence="4" type="ORF">SAMN04489764_1173</name>
</gene>
<dbReference type="STRING" id="35622.SAMN04489764_1173"/>